<feature type="non-terminal residue" evidence="1">
    <location>
        <position position="68"/>
    </location>
</feature>
<evidence type="ECO:0000313" key="1">
    <source>
        <dbReference type="EMBL" id="GAJ06911.1"/>
    </source>
</evidence>
<accession>X1V401</accession>
<reference evidence="1" key="1">
    <citation type="journal article" date="2014" name="Front. Microbiol.">
        <title>High frequency of phylogenetically diverse reductive dehalogenase-homologous genes in deep subseafloor sedimentary metagenomes.</title>
        <authorList>
            <person name="Kawai M."/>
            <person name="Futagami T."/>
            <person name="Toyoda A."/>
            <person name="Takaki Y."/>
            <person name="Nishi S."/>
            <person name="Hori S."/>
            <person name="Arai W."/>
            <person name="Tsubouchi T."/>
            <person name="Morono Y."/>
            <person name="Uchiyama I."/>
            <person name="Ito T."/>
            <person name="Fujiyama A."/>
            <person name="Inagaki F."/>
            <person name="Takami H."/>
        </authorList>
    </citation>
    <scope>NUCLEOTIDE SEQUENCE</scope>
    <source>
        <strain evidence="1">Expedition CK06-06</strain>
    </source>
</reference>
<name>X1V401_9ZZZZ</name>
<dbReference type="EMBL" id="BARW01034483">
    <property type="protein sequence ID" value="GAJ06911.1"/>
    <property type="molecule type" value="Genomic_DNA"/>
</dbReference>
<dbReference type="AlphaFoldDB" id="X1V401"/>
<comment type="caution">
    <text evidence="1">The sequence shown here is derived from an EMBL/GenBank/DDBJ whole genome shotgun (WGS) entry which is preliminary data.</text>
</comment>
<gene>
    <name evidence="1" type="ORF">S12H4_54037</name>
</gene>
<organism evidence="1">
    <name type="scientific">marine sediment metagenome</name>
    <dbReference type="NCBI Taxonomy" id="412755"/>
    <lineage>
        <taxon>unclassified sequences</taxon>
        <taxon>metagenomes</taxon>
        <taxon>ecological metagenomes</taxon>
    </lineage>
</organism>
<sequence>MDGLAAVAVLQEGICPDCGQPLKVLYHNHKGKPVRWSRAIDAVYLNIWSAKEIAGSGYYRIPLVENNS</sequence>
<protein>
    <submittedName>
        <fullName evidence="1">Uncharacterized protein</fullName>
    </submittedName>
</protein>
<proteinExistence type="predicted"/>